<proteinExistence type="predicted"/>
<gene>
    <name evidence="1" type="ORF">LCGC14_1231800</name>
</gene>
<organism evidence="1">
    <name type="scientific">marine sediment metagenome</name>
    <dbReference type="NCBI Taxonomy" id="412755"/>
    <lineage>
        <taxon>unclassified sequences</taxon>
        <taxon>metagenomes</taxon>
        <taxon>ecological metagenomes</taxon>
    </lineage>
</organism>
<accession>A0A0F9LVH9</accession>
<comment type="caution">
    <text evidence="1">The sequence shown here is derived from an EMBL/GenBank/DDBJ whole genome shotgun (WGS) entry which is preliminary data.</text>
</comment>
<dbReference type="AlphaFoldDB" id="A0A0F9LVH9"/>
<sequence>MSLSLRVQEKEIDIVASVSLSRLNKEPILMGEVDLLVEMLNDKIVEFMDSKCDTYFVVGSTKLSSPRREIEQERPVNCENYHK</sequence>
<evidence type="ECO:0000313" key="1">
    <source>
        <dbReference type="EMBL" id="KKM91106.1"/>
    </source>
</evidence>
<dbReference type="EMBL" id="LAZR01006580">
    <property type="protein sequence ID" value="KKM91106.1"/>
    <property type="molecule type" value="Genomic_DNA"/>
</dbReference>
<name>A0A0F9LVH9_9ZZZZ</name>
<protein>
    <submittedName>
        <fullName evidence="1">Uncharacterized protein</fullName>
    </submittedName>
</protein>
<reference evidence="1" key="1">
    <citation type="journal article" date="2015" name="Nature">
        <title>Complex archaea that bridge the gap between prokaryotes and eukaryotes.</title>
        <authorList>
            <person name="Spang A."/>
            <person name="Saw J.H."/>
            <person name="Jorgensen S.L."/>
            <person name="Zaremba-Niedzwiedzka K."/>
            <person name="Martijn J."/>
            <person name="Lind A.E."/>
            <person name="van Eijk R."/>
            <person name="Schleper C."/>
            <person name="Guy L."/>
            <person name="Ettema T.J."/>
        </authorList>
    </citation>
    <scope>NUCLEOTIDE SEQUENCE</scope>
</reference>